<gene>
    <name evidence="3" type="ORF">SAMN05421774_102794</name>
</gene>
<evidence type="ECO:0000313" key="4">
    <source>
        <dbReference type="Proteomes" id="UP000186141"/>
    </source>
</evidence>
<feature type="domain" description="EamA" evidence="2">
    <location>
        <begin position="8"/>
        <end position="142"/>
    </location>
</feature>
<dbReference type="STRING" id="1086013.SAMN05421774_102794"/>
<protein>
    <submittedName>
        <fullName evidence="3">Permease of the drug/metabolite transporter (DMT) superfamily</fullName>
    </submittedName>
</protein>
<proteinExistence type="predicted"/>
<dbReference type="PANTHER" id="PTHR22911">
    <property type="entry name" value="ACYL-MALONYL CONDENSING ENZYME-RELATED"/>
    <property type="match status" value="1"/>
</dbReference>
<dbReference type="EMBL" id="FTOT01000002">
    <property type="protein sequence ID" value="SIS87085.1"/>
    <property type="molecule type" value="Genomic_DNA"/>
</dbReference>
<feature type="transmembrane region" description="Helical" evidence="1">
    <location>
        <begin position="37"/>
        <end position="55"/>
    </location>
</feature>
<evidence type="ECO:0000259" key="2">
    <source>
        <dbReference type="Pfam" id="PF00892"/>
    </source>
</evidence>
<sequence length="291" mass="31753">MAVQNTRLGIMLMVATTAVFAVQDGISRHLAGEYNVWMVVMIRYWFFAAFVIFLATRAPGGLRAAVRSHYPLMQVGRGVVLALEICVAVLAFSLLGLVNAHAVFAAYPLLIAALSGPVLGERVGWRRWTAIGIGFVGVLVILRPGYAVFDPRALLALLGAFMFALYGLMTRYVGRHDSSSVSLFWTGTMGCVVMTLIGPWFWEPMIARDWGWMALLCCTGILGHWLMIRAYEVAEAGAVQPFAYLQLVFVSFIGVFVFNETIAVNVFLGALIVCAAGVFTIWRSGKVAKAG</sequence>
<organism evidence="3 4">
    <name type="scientific">Gemmobacter megaterium</name>
    <dbReference type="NCBI Taxonomy" id="1086013"/>
    <lineage>
        <taxon>Bacteria</taxon>
        <taxon>Pseudomonadati</taxon>
        <taxon>Pseudomonadota</taxon>
        <taxon>Alphaproteobacteria</taxon>
        <taxon>Rhodobacterales</taxon>
        <taxon>Paracoccaceae</taxon>
        <taxon>Gemmobacter</taxon>
    </lineage>
</organism>
<feature type="transmembrane region" description="Helical" evidence="1">
    <location>
        <begin position="242"/>
        <end position="258"/>
    </location>
</feature>
<dbReference type="Pfam" id="PF00892">
    <property type="entry name" value="EamA"/>
    <property type="match status" value="2"/>
</dbReference>
<keyword evidence="4" id="KW-1185">Reference proteome</keyword>
<keyword evidence="1" id="KW-0812">Transmembrane</keyword>
<name>A0A1N7MLP2_9RHOB</name>
<accession>A0A1N7MLP2</accession>
<feature type="transmembrane region" description="Helical" evidence="1">
    <location>
        <begin position="264"/>
        <end position="282"/>
    </location>
</feature>
<feature type="transmembrane region" description="Helical" evidence="1">
    <location>
        <begin position="101"/>
        <end position="120"/>
    </location>
</feature>
<keyword evidence="1" id="KW-0472">Membrane</keyword>
<evidence type="ECO:0000256" key="1">
    <source>
        <dbReference type="SAM" id="Phobius"/>
    </source>
</evidence>
<feature type="transmembrane region" description="Helical" evidence="1">
    <location>
        <begin position="181"/>
        <end position="198"/>
    </location>
</feature>
<reference evidence="3 4" key="1">
    <citation type="submission" date="2017-01" db="EMBL/GenBank/DDBJ databases">
        <authorList>
            <person name="Mah S.A."/>
            <person name="Swanson W.J."/>
            <person name="Moy G.W."/>
            <person name="Vacquier V.D."/>
        </authorList>
    </citation>
    <scope>NUCLEOTIDE SEQUENCE [LARGE SCALE GENOMIC DNA]</scope>
    <source>
        <strain evidence="3 4">DSM 26375</strain>
    </source>
</reference>
<dbReference type="RefSeq" id="WP_076529980.1">
    <property type="nucleotide sequence ID" value="NZ_BMEH01000002.1"/>
</dbReference>
<dbReference type="Proteomes" id="UP000186141">
    <property type="component" value="Unassembled WGS sequence"/>
</dbReference>
<feature type="transmembrane region" description="Helical" evidence="1">
    <location>
        <begin position="75"/>
        <end position="95"/>
    </location>
</feature>
<feature type="domain" description="EamA" evidence="2">
    <location>
        <begin position="153"/>
        <end position="279"/>
    </location>
</feature>
<dbReference type="InterPro" id="IPR037185">
    <property type="entry name" value="EmrE-like"/>
</dbReference>
<keyword evidence="1" id="KW-1133">Transmembrane helix</keyword>
<dbReference type="SUPFAM" id="SSF103481">
    <property type="entry name" value="Multidrug resistance efflux transporter EmrE"/>
    <property type="match status" value="2"/>
</dbReference>
<dbReference type="InterPro" id="IPR000620">
    <property type="entry name" value="EamA_dom"/>
</dbReference>
<feature type="transmembrane region" description="Helical" evidence="1">
    <location>
        <begin position="210"/>
        <end position="230"/>
    </location>
</feature>
<evidence type="ECO:0000313" key="3">
    <source>
        <dbReference type="EMBL" id="SIS87085.1"/>
    </source>
</evidence>
<feature type="transmembrane region" description="Helical" evidence="1">
    <location>
        <begin position="152"/>
        <end position="169"/>
    </location>
</feature>
<dbReference type="AlphaFoldDB" id="A0A1N7MLP2"/>
<dbReference type="OrthoDB" id="9807937at2"/>
<dbReference type="GO" id="GO:0016020">
    <property type="term" value="C:membrane"/>
    <property type="evidence" value="ECO:0007669"/>
    <property type="project" value="InterPro"/>
</dbReference>
<feature type="transmembrane region" description="Helical" evidence="1">
    <location>
        <begin position="127"/>
        <end position="146"/>
    </location>
</feature>
<dbReference type="PANTHER" id="PTHR22911:SF103">
    <property type="entry name" value="BLR2811 PROTEIN"/>
    <property type="match status" value="1"/>
</dbReference>